<evidence type="ECO:0000256" key="5">
    <source>
        <dbReference type="ARBA" id="ARBA00022525"/>
    </source>
</evidence>
<dbReference type="InterPro" id="IPR001547">
    <property type="entry name" value="Glyco_hydro_5"/>
</dbReference>
<dbReference type="AlphaFoldDB" id="A0AAD4CGL3"/>
<dbReference type="PANTHER" id="PTHR31297">
    <property type="entry name" value="GLUCAN ENDO-1,6-BETA-GLUCOSIDASE B"/>
    <property type="match status" value="1"/>
</dbReference>
<comment type="caution">
    <text evidence="19">The sequence shown here is derived from an EMBL/GenBank/DDBJ whole genome shotgun (WGS) entry which is preliminary data.</text>
</comment>
<evidence type="ECO:0000256" key="17">
    <source>
        <dbReference type="SAM" id="SignalP"/>
    </source>
</evidence>
<dbReference type="Proteomes" id="UP001194746">
    <property type="component" value="Unassembled WGS sequence"/>
</dbReference>
<evidence type="ECO:0000256" key="2">
    <source>
        <dbReference type="ARBA" id="ARBA00004613"/>
    </source>
</evidence>
<dbReference type="PANTHER" id="PTHR31297:SF1">
    <property type="entry name" value="GLUCAN 1,3-BETA-GLUCOSIDASE I_II-RELATED"/>
    <property type="match status" value="1"/>
</dbReference>
<comment type="catalytic activity">
    <reaction evidence="11">
        <text>Successive hydrolysis of beta-D-glucose units from the non-reducing ends of (1-&gt;3)-beta-D-glucans, releasing alpha-glucose.</text>
        <dbReference type="EC" id="3.2.1.58"/>
    </reaction>
</comment>
<evidence type="ECO:0000256" key="6">
    <source>
        <dbReference type="ARBA" id="ARBA00022729"/>
    </source>
</evidence>
<dbReference type="GO" id="GO:0009986">
    <property type="term" value="C:cell surface"/>
    <property type="evidence" value="ECO:0007669"/>
    <property type="project" value="TreeGrafter"/>
</dbReference>
<dbReference type="EMBL" id="VCAU01000083">
    <property type="protein sequence ID" value="KAF9886131.1"/>
    <property type="molecule type" value="Genomic_DNA"/>
</dbReference>
<sequence>MRLLRITLTALILGFTTAQTNYTNWRTFHGHGVNLGGWLVQESTIDTSFWAINSGGASDEWGLCEHLGPQCGPILDHRYATFITTQDIDTLAHTGVRILRIPTTYAAWINLPGSQLYTGNQTAHLRHITSYAIHHYNMHIILDLHSLPGGINGLTIGEATSHWGWFHNETALSHSLDAVDAVLHFIQTSHTPEAFTLEPMNEPADSNQDMRVFGTPAALSAHGAEWVVKYVHAVLARVAAVNPRIPVMVQGSFWPEERWSMHFPADSNIVFDVHSYYFENRNTTAKNLPQFLAYDARRKAGDGKFPVFVGEWAIQTTYNNSLALRGRNLQAGLDSFGAYARGSCYWTAKFSGNGTVDGEGSQRDYWNFETLVGLGDVKLSASLKKVEVNH</sequence>
<dbReference type="GO" id="GO:0071555">
    <property type="term" value="P:cell wall organization"/>
    <property type="evidence" value="ECO:0007669"/>
    <property type="project" value="UniProtKB-KW"/>
</dbReference>
<comment type="cofactor">
    <cofactor evidence="1">
        <name>Mn(2+)</name>
        <dbReference type="ChEBI" id="CHEBI:29035"/>
    </cofactor>
</comment>
<gene>
    <name evidence="19" type="ORF">FE257_012066</name>
</gene>
<evidence type="ECO:0000256" key="14">
    <source>
        <dbReference type="ARBA" id="ARBA00041261"/>
    </source>
</evidence>
<evidence type="ECO:0000256" key="1">
    <source>
        <dbReference type="ARBA" id="ARBA00001936"/>
    </source>
</evidence>
<comment type="similarity">
    <text evidence="3 16">Belongs to the glycosyl hydrolase 5 (cellulase A) family.</text>
</comment>
<keyword evidence="20" id="KW-1185">Reference proteome</keyword>
<organism evidence="19 20">
    <name type="scientific">Aspergillus nanangensis</name>
    <dbReference type="NCBI Taxonomy" id="2582783"/>
    <lineage>
        <taxon>Eukaryota</taxon>
        <taxon>Fungi</taxon>
        <taxon>Dikarya</taxon>
        <taxon>Ascomycota</taxon>
        <taxon>Pezizomycotina</taxon>
        <taxon>Eurotiomycetes</taxon>
        <taxon>Eurotiomycetidae</taxon>
        <taxon>Eurotiales</taxon>
        <taxon>Aspergillaceae</taxon>
        <taxon>Aspergillus</taxon>
        <taxon>Aspergillus subgen. Circumdati</taxon>
    </lineage>
</organism>
<reference evidence="19" key="2">
    <citation type="submission" date="2020-02" db="EMBL/GenBank/DDBJ databases">
        <authorList>
            <person name="Gilchrist C.L.M."/>
            <person name="Chooi Y.-H."/>
        </authorList>
    </citation>
    <scope>NUCLEOTIDE SEQUENCE</scope>
    <source>
        <strain evidence="19">MST-FP2251</strain>
    </source>
</reference>
<accession>A0AAD4CGL3</accession>
<evidence type="ECO:0000256" key="9">
    <source>
        <dbReference type="ARBA" id="ARBA00023295"/>
    </source>
</evidence>
<evidence type="ECO:0000256" key="8">
    <source>
        <dbReference type="ARBA" id="ARBA00023211"/>
    </source>
</evidence>
<dbReference type="Gene3D" id="3.20.20.80">
    <property type="entry name" value="Glycosidases"/>
    <property type="match status" value="1"/>
</dbReference>
<keyword evidence="10" id="KW-0961">Cell wall biogenesis/degradation</keyword>
<evidence type="ECO:0000313" key="20">
    <source>
        <dbReference type="Proteomes" id="UP001194746"/>
    </source>
</evidence>
<keyword evidence="6 17" id="KW-0732">Signal</keyword>
<dbReference type="GO" id="GO:0004338">
    <property type="term" value="F:glucan exo-1,3-beta-glucosidase activity"/>
    <property type="evidence" value="ECO:0007669"/>
    <property type="project" value="UniProtKB-EC"/>
</dbReference>
<dbReference type="GO" id="GO:0009251">
    <property type="term" value="P:glucan catabolic process"/>
    <property type="evidence" value="ECO:0007669"/>
    <property type="project" value="TreeGrafter"/>
</dbReference>
<evidence type="ECO:0000256" key="3">
    <source>
        <dbReference type="ARBA" id="ARBA00005641"/>
    </source>
</evidence>
<dbReference type="SUPFAM" id="SSF51445">
    <property type="entry name" value="(Trans)glycosidases"/>
    <property type="match status" value="1"/>
</dbReference>
<dbReference type="EC" id="3.2.1.58" evidence="13"/>
<evidence type="ECO:0000256" key="10">
    <source>
        <dbReference type="ARBA" id="ARBA00023316"/>
    </source>
</evidence>
<evidence type="ECO:0000256" key="12">
    <source>
        <dbReference type="ARBA" id="ARBA00037254"/>
    </source>
</evidence>
<keyword evidence="8" id="KW-0464">Manganese</keyword>
<dbReference type="Pfam" id="PF00150">
    <property type="entry name" value="Cellulase"/>
    <property type="match status" value="1"/>
</dbReference>
<dbReference type="InterPro" id="IPR017853">
    <property type="entry name" value="GH"/>
</dbReference>
<keyword evidence="9 16" id="KW-0326">Glycosidase</keyword>
<comment type="subunit">
    <text evidence="4">Monomer.</text>
</comment>
<dbReference type="GO" id="GO:0005576">
    <property type="term" value="C:extracellular region"/>
    <property type="evidence" value="ECO:0007669"/>
    <property type="project" value="UniProtKB-SubCell"/>
</dbReference>
<reference evidence="19" key="1">
    <citation type="journal article" date="2019" name="Beilstein J. Org. Chem.">
        <title>Nanangenines: drimane sesquiterpenoids as the dominant metabolite cohort of a novel Australian fungus, Aspergillus nanangensis.</title>
        <authorList>
            <person name="Lacey H.J."/>
            <person name="Gilchrist C.L.M."/>
            <person name="Crombie A."/>
            <person name="Kalaitzis J.A."/>
            <person name="Vuong D."/>
            <person name="Rutledge P.J."/>
            <person name="Turner P."/>
            <person name="Pitt J.I."/>
            <person name="Lacey E."/>
            <person name="Chooi Y.H."/>
            <person name="Piggott A.M."/>
        </authorList>
    </citation>
    <scope>NUCLEOTIDE SEQUENCE</scope>
    <source>
        <strain evidence="19">MST-FP2251</strain>
    </source>
</reference>
<evidence type="ECO:0000256" key="4">
    <source>
        <dbReference type="ARBA" id="ARBA00011245"/>
    </source>
</evidence>
<evidence type="ECO:0000256" key="7">
    <source>
        <dbReference type="ARBA" id="ARBA00022801"/>
    </source>
</evidence>
<comment type="subcellular location">
    <subcellularLocation>
        <location evidence="2">Secreted</location>
    </subcellularLocation>
</comment>
<keyword evidence="5" id="KW-0964">Secreted</keyword>
<evidence type="ECO:0000256" key="13">
    <source>
        <dbReference type="ARBA" id="ARBA00038929"/>
    </source>
</evidence>
<comment type="function">
    <text evidence="12">Beta-glucanases participate in the metabolism of beta-glucan, the main structural component of the cell wall. It could also function biosynthetically as a transglycosylase.</text>
</comment>
<proteinExistence type="inferred from homology"/>
<keyword evidence="7 16" id="KW-0378">Hydrolase</keyword>
<dbReference type="InterPro" id="IPR050386">
    <property type="entry name" value="Glycosyl_hydrolase_5"/>
</dbReference>
<evidence type="ECO:0000313" key="19">
    <source>
        <dbReference type="EMBL" id="KAF9886131.1"/>
    </source>
</evidence>
<protein>
    <recommendedName>
        <fullName evidence="13">glucan 1,3-beta-glucosidase</fullName>
        <ecNumber evidence="13">3.2.1.58</ecNumber>
    </recommendedName>
    <alternativeName>
        <fullName evidence="15">Exo-1,3-beta-glucanase 1</fullName>
    </alternativeName>
    <alternativeName>
        <fullName evidence="14">Exo-1,3-beta-glucanase A</fullName>
    </alternativeName>
</protein>
<evidence type="ECO:0000256" key="15">
    <source>
        <dbReference type="ARBA" id="ARBA00041265"/>
    </source>
</evidence>
<evidence type="ECO:0000259" key="18">
    <source>
        <dbReference type="Pfam" id="PF00150"/>
    </source>
</evidence>
<evidence type="ECO:0000256" key="11">
    <source>
        <dbReference type="ARBA" id="ARBA00036824"/>
    </source>
</evidence>
<feature type="domain" description="Glycoside hydrolase family 5" evidence="18">
    <location>
        <begin position="81"/>
        <end position="348"/>
    </location>
</feature>
<evidence type="ECO:0000256" key="16">
    <source>
        <dbReference type="RuleBase" id="RU361153"/>
    </source>
</evidence>
<feature type="chain" id="PRO_5042238725" description="glucan 1,3-beta-glucosidase" evidence="17">
    <location>
        <begin position="19"/>
        <end position="390"/>
    </location>
</feature>
<feature type="signal peptide" evidence="17">
    <location>
        <begin position="1"/>
        <end position="18"/>
    </location>
</feature>
<name>A0AAD4CGL3_ASPNN</name>